<dbReference type="SUPFAM" id="SSF52540">
    <property type="entry name" value="P-loop containing nucleoside triphosphate hydrolases"/>
    <property type="match status" value="1"/>
</dbReference>
<proteinExistence type="predicted"/>
<evidence type="ECO:0000313" key="1">
    <source>
        <dbReference type="EMBL" id="QAU52677.1"/>
    </source>
</evidence>
<dbReference type="AlphaFoldDB" id="A0A410W9Q0"/>
<accession>A0A410W9Q0</accession>
<protein>
    <submittedName>
        <fullName evidence="1">Uncharacterized protein</fullName>
    </submittedName>
</protein>
<sequence>MIVLIDGPSGAGKTTFAKKLAGLLNWPLVSMDDLYPGWHGLAAGSAIAAKQVIGQGGYFPWDWHNNVHGQWRSVQGEHLIIEGVGALTPATLAAARSEGDVLSIVFDGPEQWRKARALARDPEYEPFWQRWAQQEQFHFSVMPTPDVYWWMGTPVTASV</sequence>
<reference evidence="1 2" key="1">
    <citation type="submission" date="2019-01" db="EMBL/GenBank/DDBJ databases">
        <authorList>
            <person name="Ruckert C."/>
            <person name="Busche T."/>
            <person name="Kalinowski J."/>
        </authorList>
    </citation>
    <scope>NUCLEOTIDE SEQUENCE [LARGE SCALE GENOMIC DNA]</scope>
    <source>
        <strain evidence="1 2">136/3</strain>
    </source>
</reference>
<dbReference type="OrthoDB" id="3237545at2"/>
<dbReference type="RefSeq" id="WP_128890851.1">
    <property type="nucleotide sequence ID" value="NZ_BMCX01000003.1"/>
</dbReference>
<dbReference type="EMBL" id="CP035299">
    <property type="protein sequence ID" value="QAU52677.1"/>
    <property type="molecule type" value="Genomic_DNA"/>
</dbReference>
<name>A0A410W9Q0_9CORY</name>
<dbReference type="Gene3D" id="3.40.50.300">
    <property type="entry name" value="P-loop containing nucleotide triphosphate hydrolases"/>
    <property type="match status" value="1"/>
</dbReference>
<gene>
    <name evidence="1" type="ORF">CPELA_07075</name>
</gene>
<dbReference type="KEGG" id="cpeg:CPELA_07075"/>
<keyword evidence="2" id="KW-1185">Reference proteome</keyword>
<dbReference type="InterPro" id="IPR027417">
    <property type="entry name" value="P-loop_NTPase"/>
</dbReference>
<organism evidence="1 2">
    <name type="scientific">Corynebacterium pelargi</name>
    <dbReference type="NCBI Taxonomy" id="1471400"/>
    <lineage>
        <taxon>Bacteria</taxon>
        <taxon>Bacillati</taxon>
        <taxon>Actinomycetota</taxon>
        <taxon>Actinomycetes</taxon>
        <taxon>Mycobacteriales</taxon>
        <taxon>Corynebacteriaceae</taxon>
        <taxon>Corynebacterium</taxon>
    </lineage>
</organism>
<dbReference type="Proteomes" id="UP000288929">
    <property type="component" value="Chromosome"/>
</dbReference>
<dbReference type="NCBIfam" id="NF005115">
    <property type="entry name" value="PRK06547.1"/>
    <property type="match status" value="1"/>
</dbReference>
<evidence type="ECO:0000313" key="2">
    <source>
        <dbReference type="Proteomes" id="UP000288929"/>
    </source>
</evidence>